<dbReference type="PROSITE" id="PS50280">
    <property type="entry name" value="SET"/>
    <property type="match status" value="1"/>
</dbReference>
<proteinExistence type="predicted"/>
<accession>V9E903</accession>
<feature type="region of interest" description="Disordered" evidence="1">
    <location>
        <begin position="452"/>
        <end position="473"/>
    </location>
</feature>
<comment type="caution">
    <text evidence="3">The sequence shown here is derived from an EMBL/GenBank/DDBJ whole genome shotgun (WGS) entry which is preliminary data.</text>
</comment>
<feature type="domain" description="SET" evidence="2">
    <location>
        <begin position="298"/>
        <end position="409"/>
    </location>
</feature>
<dbReference type="HOGENOM" id="CLU_024234_0_0_1"/>
<sequence length="473" mass="52024">MSGLSALELPPEALHAGDTVEYFYRAYVCGDRRGYRRAVVTRADGGADVDFPVAVNTGEPIPRGMMLKRMADCYGTPTRGDQVAASALNSSLQAAVVAAYEAVCEEGEHVLEEIVPKTPHSSASSSPNSLTYQEPVVPPSTPPRVTTTDSVHAGGSTELDASFPSEGESGLREIIDLVSPGESSGMLSDSDAADYVQAIPNRHARDKIRHQAKKKREQWLVPRSRKRRHLARCAVTRSGSKICHEMTVKAVKFNELTVAWPPEIEKITTCKHNGVKFQILEASTSLGAFCSNAPRTLSSLKLFDTGRVGLGVYTTTALDVRDVLGEYRGELSEFSHTNSGFTLLYNTKSIKNNYLYVDAQRCGSITSLISHSCEPNAAFVEQQTRSRVRMFVKMIKGVQPGAPITVHYGSERWFKCDCDRCSKEPSGIEESSDGEKKERKLFTTWNRANSGSVRTESLEARTYRPQTSEIRKN</sequence>
<protein>
    <recommendedName>
        <fullName evidence="2">SET domain-containing protein</fullName>
    </recommendedName>
</protein>
<dbReference type="Pfam" id="PF00856">
    <property type="entry name" value="SET"/>
    <property type="match status" value="1"/>
</dbReference>
<organism evidence="3 4">
    <name type="scientific">Phytophthora nicotianae P1569</name>
    <dbReference type="NCBI Taxonomy" id="1317065"/>
    <lineage>
        <taxon>Eukaryota</taxon>
        <taxon>Sar</taxon>
        <taxon>Stramenopiles</taxon>
        <taxon>Oomycota</taxon>
        <taxon>Peronosporomycetes</taxon>
        <taxon>Peronosporales</taxon>
        <taxon>Peronosporaceae</taxon>
        <taxon>Phytophthora</taxon>
    </lineage>
</organism>
<evidence type="ECO:0000313" key="3">
    <source>
        <dbReference type="EMBL" id="ETI35013.1"/>
    </source>
</evidence>
<reference evidence="3 4" key="1">
    <citation type="submission" date="2013-11" db="EMBL/GenBank/DDBJ databases">
        <title>The Genome Sequence of Phytophthora parasitica P1569.</title>
        <authorList>
            <consortium name="The Broad Institute Genomics Platform"/>
            <person name="Russ C."/>
            <person name="Tyler B."/>
            <person name="Panabieres F."/>
            <person name="Shan W."/>
            <person name="Tripathy S."/>
            <person name="Grunwald N."/>
            <person name="Machado M."/>
            <person name="Johnson C.S."/>
            <person name="Arredondo F."/>
            <person name="Hong C."/>
            <person name="Coffey M."/>
            <person name="Young S.K."/>
            <person name="Zeng Q."/>
            <person name="Gargeya S."/>
            <person name="Fitzgerald M."/>
            <person name="Abouelleil A."/>
            <person name="Alvarado L."/>
            <person name="Chapman S.B."/>
            <person name="Gainer-Dewar J."/>
            <person name="Goldberg J."/>
            <person name="Griggs A."/>
            <person name="Gujja S."/>
            <person name="Hansen M."/>
            <person name="Howarth C."/>
            <person name="Imamovic A."/>
            <person name="Ireland A."/>
            <person name="Larimer J."/>
            <person name="McCowan C."/>
            <person name="Murphy C."/>
            <person name="Pearson M."/>
            <person name="Poon T.W."/>
            <person name="Priest M."/>
            <person name="Roberts A."/>
            <person name="Saif S."/>
            <person name="Shea T."/>
            <person name="Sykes S."/>
            <person name="Wortman J."/>
            <person name="Nusbaum C."/>
            <person name="Birren B."/>
        </authorList>
    </citation>
    <scope>NUCLEOTIDE SEQUENCE [LARGE SCALE GENOMIC DNA]</scope>
    <source>
        <strain evidence="3 4">P1569</strain>
    </source>
</reference>
<dbReference type="Gene3D" id="2.170.270.10">
    <property type="entry name" value="SET domain"/>
    <property type="match status" value="1"/>
</dbReference>
<feature type="region of interest" description="Disordered" evidence="1">
    <location>
        <begin position="117"/>
        <end position="165"/>
    </location>
</feature>
<dbReference type="InterPro" id="IPR046341">
    <property type="entry name" value="SET_dom_sf"/>
</dbReference>
<dbReference type="EMBL" id="ANIZ01003249">
    <property type="protein sequence ID" value="ETI35013.1"/>
    <property type="molecule type" value="Genomic_DNA"/>
</dbReference>
<dbReference type="SMART" id="SM00317">
    <property type="entry name" value="SET"/>
    <property type="match status" value="1"/>
</dbReference>
<feature type="compositionally biased region" description="Polar residues" evidence="1">
    <location>
        <begin position="464"/>
        <end position="473"/>
    </location>
</feature>
<name>V9E903_PHYNI</name>
<evidence type="ECO:0000256" key="1">
    <source>
        <dbReference type="SAM" id="MobiDB-lite"/>
    </source>
</evidence>
<dbReference type="SUPFAM" id="SSF82199">
    <property type="entry name" value="SET domain"/>
    <property type="match status" value="1"/>
</dbReference>
<dbReference type="AlphaFoldDB" id="V9E903"/>
<evidence type="ECO:0000313" key="4">
    <source>
        <dbReference type="Proteomes" id="UP000018721"/>
    </source>
</evidence>
<evidence type="ECO:0000259" key="2">
    <source>
        <dbReference type="PROSITE" id="PS50280"/>
    </source>
</evidence>
<gene>
    <name evidence="3" type="ORF">F443_18593</name>
</gene>
<dbReference type="Proteomes" id="UP000018721">
    <property type="component" value="Unassembled WGS sequence"/>
</dbReference>
<dbReference type="InterPro" id="IPR001214">
    <property type="entry name" value="SET_dom"/>
</dbReference>
<keyword evidence="4" id="KW-1185">Reference proteome</keyword>